<dbReference type="Proteomes" id="UP001626550">
    <property type="component" value="Unassembled WGS sequence"/>
</dbReference>
<sequence>MRIFNENLDSATSKLETLRKRYKYVSTVSQAMREELQQLTEKANAVDSEEKRLESDLVKKLEELEKKKLDLTNAFLALKQEHASKLTTFRGFPDIVNPTLEPELQVKFFRNLEKISAHECQRLEPTEHEYNDAMRHSNV</sequence>
<evidence type="ECO:0000313" key="3">
    <source>
        <dbReference type="Proteomes" id="UP001626550"/>
    </source>
</evidence>
<feature type="coiled-coil region" evidence="1">
    <location>
        <begin position="1"/>
        <end position="81"/>
    </location>
</feature>
<comment type="caution">
    <text evidence="2">The sequence shown here is derived from an EMBL/GenBank/DDBJ whole genome shotgun (WGS) entry which is preliminary data.</text>
</comment>
<keyword evidence="3" id="KW-1185">Reference proteome</keyword>
<dbReference type="AlphaFoldDB" id="A0ABD2QFJ2"/>
<organism evidence="2 3">
    <name type="scientific">Cichlidogyrus casuarinus</name>
    <dbReference type="NCBI Taxonomy" id="1844966"/>
    <lineage>
        <taxon>Eukaryota</taxon>
        <taxon>Metazoa</taxon>
        <taxon>Spiralia</taxon>
        <taxon>Lophotrochozoa</taxon>
        <taxon>Platyhelminthes</taxon>
        <taxon>Monogenea</taxon>
        <taxon>Monopisthocotylea</taxon>
        <taxon>Dactylogyridea</taxon>
        <taxon>Ancyrocephalidae</taxon>
        <taxon>Cichlidogyrus</taxon>
    </lineage>
</organism>
<dbReference type="EMBL" id="JBJKFK010000260">
    <property type="protein sequence ID" value="KAL3318301.1"/>
    <property type="molecule type" value="Genomic_DNA"/>
</dbReference>
<proteinExistence type="predicted"/>
<evidence type="ECO:0000313" key="2">
    <source>
        <dbReference type="EMBL" id="KAL3318301.1"/>
    </source>
</evidence>
<keyword evidence="1" id="KW-0175">Coiled coil</keyword>
<protein>
    <submittedName>
        <fullName evidence="2">Uncharacterized protein</fullName>
    </submittedName>
</protein>
<name>A0ABD2QFJ2_9PLAT</name>
<gene>
    <name evidence="2" type="ORF">Ciccas_003028</name>
</gene>
<evidence type="ECO:0000256" key="1">
    <source>
        <dbReference type="SAM" id="Coils"/>
    </source>
</evidence>
<reference evidence="2 3" key="1">
    <citation type="submission" date="2024-11" db="EMBL/GenBank/DDBJ databases">
        <title>Adaptive evolution of stress response genes in parasites aligns with host niche diversity.</title>
        <authorList>
            <person name="Hahn C."/>
            <person name="Resl P."/>
        </authorList>
    </citation>
    <scope>NUCLEOTIDE SEQUENCE [LARGE SCALE GENOMIC DNA]</scope>
    <source>
        <strain evidence="2">EGGRZ-B1_66</strain>
        <tissue evidence="2">Body</tissue>
    </source>
</reference>
<accession>A0ABD2QFJ2</accession>